<comment type="catalytic activity">
    <reaction evidence="10">
        <text>2-oxo-ATP + H2O = 2-oxo-AMP + diphosphate + H(+)</text>
        <dbReference type="Rhea" id="RHEA:67392"/>
        <dbReference type="ChEBI" id="CHEBI:15377"/>
        <dbReference type="ChEBI" id="CHEBI:15378"/>
        <dbReference type="ChEBI" id="CHEBI:33019"/>
        <dbReference type="ChEBI" id="CHEBI:71395"/>
        <dbReference type="ChEBI" id="CHEBI:172878"/>
    </reaction>
    <physiologicalReaction direction="left-to-right" evidence="10">
        <dbReference type="Rhea" id="RHEA:67393"/>
    </physiologicalReaction>
</comment>
<evidence type="ECO:0000256" key="20">
    <source>
        <dbReference type="ARBA" id="ARBA00049032"/>
    </source>
</evidence>
<comment type="caution">
    <text evidence="23">The sequence shown here is derived from an EMBL/GenBank/DDBJ whole genome shotgun (WGS) entry which is preliminary data.</text>
</comment>
<dbReference type="SUPFAM" id="SSF55811">
    <property type="entry name" value="Nudix"/>
    <property type="match status" value="1"/>
</dbReference>
<name>B4D296_9BACT</name>
<accession>B4D296</accession>
<evidence type="ECO:0000256" key="12">
    <source>
        <dbReference type="ARBA" id="ARBA00026218"/>
    </source>
</evidence>
<dbReference type="Proteomes" id="UP000005824">
    <property type="component" value="Unassembled WGS sequence"/>
</dbReference>
<evidence type="ECO:0000256" key="15">
    <source>
        <dbReference type="ARBA" id="ARBA00030682"/>
    </source>
</evidence>
<comment type="function">
    <text evidence="21">Oxidized purine nucleoside triphosphate hydrolase which is a prominent sanitizer of the oxidized nucleotide pool. Catalyzes the hydrolysis of 2-oxo-dATP (2-hydroxy-dATP) into 2-oxo-dAMP. Also has a significant hydrolase activity toward 2-oxo-ATP, 8-oxo-dGTP and 8-oxo-dATP. Through the hydrolysis of oxidized purine nucleoside triphosphates, prevents their incorporation into DNA and the subsequent transversions A:T to C:G and G:C to T:A. Also catalyzes the hydrolysis of methylated purine nucleoside triphosphate preventing their integration into DNA. Through this antimutagenic activity protects cells from oxidative stress.</text>
</comment>
<comment type="catalytic activity">
    <reaction evidence="19">
        <text>O(6)-methyl-dGTP + H2O = O(6)-methyl-dGMP + diphosphate + H(+)</text>
        <dbReference type="Rhea" id="RHEA:67600"/>
        <dbReference type="ChEBI" id="CHEBI:15377"/>
        <dbReference type="ChEBI" id="CHEBI:15378"/>
        <dbReference type="ChEBI" id="CHEBI:33019"/>
        <dbReference type="ChEBI" id="CHEBI:169974"/>
        <dbReference type="ChEBI" id="CHEBI:169975"/>
    </reaction>
    <physiologicalReaction direction="left-to-right" evidence="19">
        <dbReference type="Rhea" id="RHEA:67601"/>
    </physiologicalReaction>
</comment>
<evidence type="ECO:0000256" key="4">
    <source>
        <dbReference type="ARBA" id="ARBA00022723"/>
    </source>
</evidence>
<dbReference type="EMBL" id="ABVL01000008">
    <property type="protein sequence ID" value="EDY19336.1"/>
    <property type="molecule type" value="Genomic_DNA"/>
</dbReference>
<evidence type="ECO:0000256" key="8">
    <source>
        <dbReference type="ARBA" id="ARBA00024459"/>
    </source>
</evidence>
<evidence type="ECO:0000256" key="13">
    <source>
        <dbReference type="ARBA" id="ARBA00029673"/>
    </source>
</evidence>
<dbReference type="CDD" id="cd03427">
    <property type="entry name" value="NUDIX_MTH1_Nudt1"/>
    <property type="match status" value="1"/>
</dbReference>
<organism evidence="23 24">
    <name type="scientific">Chthoniobacter flavus Ellin428</name>
    <dbReference type="NCBI Taxonomy" id="497964"/>
    <lineage>
        <taxon>Bacteria</taxon>
        <taxon>Pseudomonadati</taxon>
        <taxon>Verrucomicrobiota</taxon>
        <taxon>Spartobacteria</taxon>
        <taxon>Chthoniobacterales</taxon>
        <taxon>Chthoniobacteraceae</taxon>
        <taxon>Chthoniobacter</taxon>
    </lineage>
</organism>
<evidence type="ECO:0000259" key="22">
    <source>
        <dbReference type="PROSITE" id="PS51462"/>
    </source>
</evidence>
<gene>
    <name evidence="23" type="ORF">CfE428DRAFT_3021</name>
</gene>
<evidence type="ECO:0000256" key="6">
    <source>
        <dbReference type="ARBA" id="ARBA00022842"/>
    </source>
</evidence>
<dbReference type="GO" id="GO:0008828">
    <property type="term" value="F:dATP diphosphatase activity"/>
    <property type="evidence" value="ECO:0007669"/>
    <property type="project" value="UniProtKB-EC"/>
</dbReference>
<keyword evidence="4" id="KW-0479">Metal-binding</keyword>
<reference evidence="23 24" key="1">
    <citation type="journal article" date="2011" name="J. Bacteriol.">
        <title>Genome sequence of Chthoniobacter flavus Ellin428, an aerobic heterotrophic soil bacterium.</title>
        <authorList>
            <person name="Kant R."/>
            <person name="van Passel M.W."/>
            <person name="Palva A."/>
            <person name="Lucas S."/>
            <person name="Lapidus A."/>
            <person name="Glavina Del Rio T."/>
            <person name="Dalin E."/>
            <person name="Tice H."/>
            <person name="Bruce D."/>
            <person name="Goodwin L."/>
            <person name="Pitluck S."/>
            <person name="Larimer F.W."/>
            <person name="Land M.L."/>
            <person name="Hauser L."/>
            <person name="Sangwan P."/>
            <person name="de Vos W.M."/>
            <person name="Janssen P.H."/>
            <person name="Smidt H."/>
        </authorList>
    </citation>
    <scope>NUCLEOTIDE SEQUENCE [LARGE SCALE GENOMIC DNA]</scope>
    <source>
        <strain evidence="23 24">Ellin428</strain>
    </source>
</reference>
<evidence type="ECO:0000313" key="23">
    <source>
        <dbReference type="EMBL" id="EDY19336.1"/>
    </source>
</evidence>
<evidence type="ECO:0000256" key="9">
    <source>
        <dbReference type="ARBA" id="ARBA00024486"/>
    </source>
</evidence>
<evidence type="ECO:0000256" key="16">
    <source>
        <dbReference type="ARBA" id="ARBA00031927"/>
    </source>
</evidence>
<dbReference type="FunCoup" id="B4D296">
    <property type="interactions" value="34"/>
</dbReference>
<dbReference type="EC" id="3.6.1.56" evidence="11"/>
<comment type="catalytic activity">
    <reaction evidence="20">
        <text>N(6)-methyl-dATP + H2O = N(6)-methyl-dAMP + diphosphate + H(+)</text>
        <dbReference type="Rhea" id="RHEA:67604"/>
        <dbReference type="ChEBI" id="CHEBI:15377"/>
        <dbReference type="ChEBI" id="CHEBI:15378"/>
        <dbReference type="ChEBI" id="CHEBI:33019"/>
        <dbReference type="ChEBI" id="CHEBI:169976"/>
        <dbReference type="ChEBI" id="CHEBI:172872"/>
    </reaction>
    <physiologicalReaction direction="left-to-right" evidence="20">
        <dbReference type="Rhea" id="RHEA:67605"/>
    </physiologicalReaction>
</comment>
<dbReference type="InterPro" id="IPR015797">
    <property type="entry name" value="NUDIX_hydrolase-like_dom_sf"/>
</dbReference>
<keyword evidence="5 23" id="KW-0378">Hydrolase</keyword>
<evidence type="ECO:0000313" key="24">
    <source>
        <dbReference type="Proteomes" id="UP000005824"/>
    </source>
</evidence>
<dbReference type="eggNOG" id="COG1051">
    <property type="taxonomic scope" value="Bacteria"/>
</dbReference>
<comment type="catalytic activity">
    <reaction evidence="18">
        <text>N(6)-methyl-ATP + H2O = N(6)-methyl-AMP + diphosphate + H(+)</text>
        <dbReference type="Rhea" id="RHEA:67608"/>
        <dbReference type="ChEBI" id="CHEBI:15377"/>
        <dbReference type="ChEBI" id="CHEBI:15378"/>
        <dbReference type="ChEBI" id="CHEBI:33019"/>
        <dbReference type="ChEBI" id="CHEBI:144842"/>
        <dbReference type="ChEBI" id="CHEBI:172873"/>
    </reaction>
    <physiologicalReaction direction="left-to-right" evidence="18">
        <dbReference type="Rhea" id="RHEA:67609"/>
    </physiologicalReaction>
</comment>
<feature type="domain" description="Nudix hydrolase" evidence="22">
    <location>
        <begin position="1"/>
        <end position="115"/>
    </location>
</feature>
<dbReference type="Pfam" id="PF00293">
    <property type="entry name" value="NUDIX"/>
    <property type="match status" value="1"/>
</dbReference>
<dbReference type="GO" id="GO:0008413">
    <property type="term" value="F:8-oxo-7,8-dihydroguanosine triphosphate pyrophosphatase activity"/>
    <property type="evidence" value="ECO:0007669"/>
    <property type="project" value="InterPro"/>
</dbReference>
<dbReference type="GO" id="GO:0005737">
    <property type="term" value="C:cytoplasm"/>
    <property type="evidence" value="ECO:0007669"/>
    <property type="project" value="TreeGrafter"/>
</dbReference>
<dbReference type="PROSITE" id="PS51462">
    <property type="entry name" value="NUDIX"/>
    <property type="match status" value="1"/>
</dbReference>
<comment type="catalytic activity">
    <reaction evidence="9">
        <text>8-oxo-dGTP + H2O = 8-oxo-dGMP + diphosphate + H(+)</text>
        <dbReference type="Rhea" id="RHEA:31575"/>
        <dbReference type="ChEBI" id="CHEBI:15377"/>
        <dbReference type="ChEBI" id="CHEBI:15378"/>
        <dbReference type="ChEBI" id="CHEBI:33019"/>
        <dbReference type="ChEBI" id="CHEBI:63224"/>
        <dbReference type="ChEBI" id="CHEBI:77896"/>
    </reaction>
    <physiologicalReaction direction="left-to-right" evidence="9">
        <dbReference type="Rhea" id="RHEA:31576"/>
    </physiologicalReaction>
</comment>
<dbReference type="AlphaFoldDB" id="B4D296"/>
<evidence type="ECO:0000256" key="11">
    <source>
        <dbReference type="ARBA" id="ARBA00026103"/>
    </source>
</evidence>
<sequence>MLLIRKKRGLGAGKINGPGGKLEPGETPLQSAIREAQEEIGVTPSQLEERGLLHFQFTDGYSLQCTVFIARAFTGEPIETPEATPMWFDIDGVPYDDMWEDDQYWLPQVLAGAHFIAWFEFDGEKMLSKDVRFV</sequence>
<dbReference type="PANTHER" id="PTHR43758:SF2">
    <property type="entry name" value="OXIDIZED PURINE NUCLEOSIDE TRIPHOSPHATE HYDROLASE"/>
    <property type="match status" value="1"/>
</dbReference>
<dbReference type="InterPro" id="IPR003563">
    <property type="entry name" value="8ODP"/>
</dbReference>
<evidence type="ECO:0000256" key="19">
    <source>
        <dbReference type="ARBA" id="ARBA00048894"/>
    </source>
</evidence>
<evidence type="ECO:0000256" key="2">
    <source>
        <dbReference type="ARBA" id="ARBA00005582"/>
    </source>
</evidence>
<evidence type="ECO:0000256" key="14">
    <source>
        <dbReference type="ARBA" id="ARBA00030634"/>
    </source>
</evidence>
<dbReference type="InterPro" id="IPR000086">
    <property type="entry name" value="NUDIX_hydrolase_dom"/>
</dbReference>
<comment type="catalytic activity">
    <reaction evidence="7">
        <text>8-oxo-dATP + H2O = 8-oxo-dAMP + diphosphate + H(+)</text>
        <dbReference type="Rhea" id="RHEA:65396"/>
        <dbReference type="ChEBI" id="CHEBI:15377"/>
        <dbReference type="ChEBI" id="CHEBI:15378"/>
        <dbReference type="ChEBI" id="CHEBI:33019"/>
        <dbReference type="ChEBI" id="CHEBI:71361"/>
        <dbReference type="ChEBI" id="CHEBI:172871"/>
    </reaction>
    <physiologicalReaction direction="left-to-right" evidence="7">
        <dbReference type="Rhea" id="RHEA:65397"/>
    </physiologicalReaction>
</comment>
<evidence type="ECO:0000256" key="7">
    <source>
        <dbReference type="ARBA" id="ARBA00024448"/>
    </source>
</evidence>
<evidence type="ECO:0000256" key="21">
    <source>
        <dbReference type="ARBA" id="ARBA00053094"/>
    </source>
</evidence>
<keyword evidence="24" id="KW-1185">Reference proteome</keyword>
<keyword evidence="6" id="KW-0460">Magnesium</keyword>
<dbReference type="Gene3D" id="3.90.79.10">
    <property type="entry name" value="Nucleoside Triphosphate Pyrophosphohydrolase"/>
    <property type="match status" value="1"/>
</dbReference>
<evidence type="ECO:0000256" key="1">
    <source>
        <dbReference type="ARBA" id="ARBA00001946"/>
    </source>
</evidence>
<evidence type="ECO:0000256" key="18">
    <source>
        <dbReference type="ARBA" id="ARBA00048002"/>
    </source>
</evidence>
<protein>
    <recommendedName>
        <fullName evidence="12">Oxidized purine nucleoside triphosphate hydrolase</fullName>
        <ecNumber evidence="11">3.6.1.56</ecNumber>
    </recommendedName>
    <alternativeName>
        <fullName evidence="16">2-hydroxy-dATP diphosphatase</fullName>
    </alternativeName>
    <alternativeName>
        <fullName evidence="15">7,8-dihydro-8-oxoguanine triphosphatase</fullName>
    </alternativeName>
    <alternativeName>
        <fullName evidence="14">8-oxo-dGTPase</fullName>
    </alternativeName>
    <alternativeName>
        <fullName evidence="17">Methylated purine nucleoside triphosphate hydrolase</fullName>
    </alternativeName>
    <alternativeName>
        <fullName evidence="13">Nucleoside diphosphate-linked moiety X motif 1</fullName>
    </alternativeName>
</protein>
<dbReference type="GO" id="GO:0046872">
    <property type="term" value="F:metal ion binding"/>
    <property type="evidence" value="ECO:0007669"/>
    <property type="project" value="UniProtKB-KW"/>
</dbReference>
<dbReference type="STRING" id="497964.CfE428DRAFT_3021"/>
<dbReference type="PRINTS" id="PR01403">
    <property type="entry name" value="8OXTPHPHTASE"/>
</dbReference>
<evidence type="ECO:0000256" key="10">
    <source>
        <dbReference type="ARBA" id="ARBA00024596"/>
    </source>
</evidence>
<evidence type="ECO:0000256" key="17">
    <source>
        <dbReference type="ARBA" id="ARBA00032071"/>
    </source>
</evidence>
<evidence type="ECO:0000256" key="3">
    <source>
        <dbReference type="ARBA" id="ARBA00011245"/>
    </source>
</evidence>
<comment type="similarity">
    <text evidence="2">Belongs to the Nudix hydrolase family.</text>
</comment>
<proteinExistence type="inferred from homology"/>
<dbReference type="GO" id="GO:0042262">
    <property type="term" value="P:DNA protection"/>
    <property type="evidence" value="ECO:0007669"/>
    <property type="project" value="InterPro"/>
</dbReference>
<dbReference type="PANTHER" id="PTHR43758">
    <property type="entry name" value="7,8-DIHYDRO-8-OXOGUANINE TRIPHOSPHATASE"/>
    <property type="match status" value="1"/>
</dbReference>
<evidence type="ECO:0000256" key="5">
    <source>
        <dbReference type="ARBA" id="ARBA00022801"/>
    </source>
</evidence>
<comment type="subunit">
    <text evidence="3">Monomer.</text>
</comment>
<comment type="catalytic activity">
    <reaction evidence="8">
        <text>2-oxo-dATP + H2O = 2-oxo-dAMP + diphosphate + H(+)</text>
        <dbReference type="Rhea" id="RHEA:31583"/>
        <dbReference type="ChEBI" id="CHEBI:15377"/>
        <dbReference type="ChEBI" id="CHEBI:15378"/>
        <dbReference type="ChEBI" id="CHEBI:33019"/>
        <dbReference type="ChEBI" id="CHEBI:63212"/>
        <dbReference type="ChEBI" id="CHEBI:77897"/>
        <dbReference type="EC" id="3.6.1.56"/>
    </reaction>
    <physiologicalReaction direction="left-to-right" evidence="8">
        <dbReference type="Rhea" id="RHEA:31584"/>
    </physiologicalReaction>
</comment>
<dbReference type="InParanoid" id="B4D296"/>
<comment type="cofactor">
    <cofactor evidence="1">
        <name>Mg(2+)</name>
        <dbReference type="ChEBI" id="CHEBI:18420"/>
    </cofactor>
</comment>